<dbReference type="Proteomes" id="UP000186917">
    <property type="component" value="Unassembled WGS sequence"/>
</dbReference>
<dbReference type="EMBL" id="FTOR01000015">
    <property type="protein sequence ID" value="SIT34256.1"/>
    <property type="molecule type" value="Genomic_DNA"/>
</dbReference>
<dbReference type="AlphaFoldDB" id="A0A1N7RGI1"/>
<accession>A0A1N7RGI1</accession>
<gene>
    <name evidence="1" type="ORF">SAMN05421788_11578</name>
</gene>
<reference evidence="2" key="1">
    <citation type="submission" date="2017-01" db="EMBL/GenBank/DDBJ databases">
        <authorList>
            <person name="Varghese N."/>
            <person name="Submissions S."/>
        </authorList>
    </citation>
    <scope>NUCLEOTIDE SEQUENCE [LARGE SCALE GENOMIC DNA]</scope>
    <source>
        <strain evidence="2">DSM 21054</strain>
    </source>
</reference>
<evidence type="ECO:0000313" key="1">
    <source>
        <dbReference type="EMBL" id="SIT34256.1"/>
    </source>
</evidence>
<sequence>MPTKEPALHPSRMQVVPLLAQQFVKDYDAIMEEYQPAEQLAITEHLLQLLNLARQEEITTDMFWHQYREREEVLLSRYGKKLKPYIEKRFQVYFYYTEVLVEKAVYSTGVYNSLPPAEQGLTVNEIGQFLQVCHNVLDRARYHLYLKAEPESQGVSAIVLSLSAEELDKEATRYRQLLTIYYLLKAGFGIGHRNNGNISDVVRLAHLLTGVKLTNLQNSDIYKKYSKMPDHKTGEQLVADLKYIRPFFAALQLQNALAIIDNDIQAETKRFKK</sequence>
<dbReference type="STRING" id="477680.SAMN05421788_11578"/>
<evidence type="ECO:0000313" key="2">
    <source>
        <dbReference type="Proteomes" id="UP000186917"/>
    </source>
</evidence>
<organism evidence="1 2">
    <name type="scientific">Filimonas lacunae</name>
    <dbReference type="NCBI Taxonomy" id="477680"/>
    <lineage>
        <taxon>Bacteria</taxon>
        <taxon>Pseudomonadati</taxon>
        <taxon>Bacteroidota</taxon>
        <taxon>Chitinophagia</taxon>
        <taxon>Chitinophagales</taxon>
        <taxon>Chitinophagaceae</taxon>
        <taxon>Filimonas</taxon>
    </lineage>
</organism>
<protein>
    <submittedName>
        <fullName evidence="1">Uncharacterized protein</fullName>
    </submittedName>
</protein>
<name>A0A1N7RGI1_9BACT</name>
<keyword evidence="2" id="KW-1185">Reference proteome</keyword>
<proteinExistence type="predicted"/>